<dbReference type="AlphaFoldDB" id="A0A8H3TWC0"/>
<accession>A0A8H3TWC0</accession>
<dbReference type="EMBL" id="BLZA01000032">
    <property type="protein sequence ID" value="GHJ88786.1"/>
    <property type="molecule type" value="Genomic_DNA"/>
</dbReference>
<name>A0A8H3TWC0_9TREE</name>
<comment type="caution">
    <text evidence="1">The sequence shown here is derived from an EMBL/GenBank/DDBJ whole genome shotgun (WGS) entry which is preliminary data.</text>
</comment>
<protein>
    <submittedName>
        <fullName evidence="1">Uncharacterized protein</fullName>
    </submittedName>
</protein>
<dbReference type="Proteomes" id="UP000620104">
    <property type="component" value="Unassembled WGS sequence"/>
</dbReference>
<gene>
    <name evidence="1" type="ORF">NliqN6_5188</name>
</gene>
<proteinExistence type="predicted"/>
<sequence>MNSEESDEENVEQLFDEAIELYDDWLTQADVLMPPPLHCPAGDTPYNFPRWSAIPKIQDLWLKFKSAKKAFDTSKDEAMEDFAIDVMLQALNAILRILKSIILDGNPFYDKRLLEFCNSFCEVFRIFCLMYGFPNRPPTLILRASGTSLRSVAWKAVSTKVWTEQRVSILAEEFAIKKCSFSTSHTQGPAYTSDHFQTLETMTEFLENSHTADDFSSALRTCSESGQESVVGHEFARQGLYSAFQEMQRLLRNDSFVENFPFESRAMLRQTFSKLYSIERKLQKRLPTRGDGHQTRWWEDLANKGPRDPQRIELKRLQIVLRGLLPPEKAIAAGPLQTLILAYNKLVFYFTAVHAMSEEYHLLLLDSDRTAAAAEEEPTVLWEMSSSFTHRGSSSRKLSS</sequence>
<organism evidence="1 2">
    <name type="scientific">Naganishia liquefaciens</name>
    <dbReference type="NCBI Taxonomy" id="104408"/>
    <lineage>
        <taxon>Eukaryota</taxon>
        <taxon>Fungi</taxon>
        <taxon>Dikarya</taxon>
        <taxon>Basidiomycota</taxon>
        <taxon>Agaricomycotina</taxon>
        <taxon>Tremellomycetes</taxon>
        <taxon>Filobasidiales</taxon>
        <taxon>Filobasidiaceae</taxon>
        <taxon>Naganishia</taxon>
    </lineage>
</organism>
<keyword evidence="2" id="KW-1185">Reference proteome</keyword>
<evidence type="ECO:0000313" key="1">
    <source>
        <dbReference type="EMBL" id="GHJ88786.1"/>
    </source>
</evidence>
<evidence type="ECO:0000313" key="2">
    <source>
        <dbReference type="Proteomes" id="UP000620104"/>
    </source>
</evidence>
<reference evidence="1" key="1">
    <citation type="submission" date="2020-07" db="EMBL/GenBank/DDBJ databases">
        <title>Draft Genome Sequence of a Deep-Sea Yeast, Naganishia (Cryptococcus) liquefaciens strain N6.</title>
        <authorList>
            <person name="Han Y.W."/>
            <person name="Kajitani R."/>
            <person name="Morimoto H."/>
            <person name="Parhat M."/>
            <person name="Tsubouchi H."/>
            <person name="Bakenova O."/>
            <person name="Ogata M."/>
            <person name="Argunhan B."/>
            <person name="Aoki R."/>
            <person name="Kajiwara S."/>
            <person name="Itoh T."/>
            <person name="Iwasaki H."/>
        </authorList>
    </citation>
    <scope>NUCLEOTIDE SEQUENCE</scope>
    <source>
        <strain evidence="1">N6</strain>
    </source>
</reference>